<organism evidence="10 11">
    <name type="scientific">Coniosporium apollinis (strain CBS 100218)</name>
    <name type="common">Rock-inhabiting black yeast</name>
    <dbReference type="NCBI Taxonomy" id="1168221"/>
    <lineage>
        <taxon>Eukaryota</taxon>
        <taxon>Fungi</taxon>
        <taxon>Dikarya</taxon>
        <taxon>Ascomycota</taxon>
        <taxon>Pezizomycotina</taxon>
        <taxon>Dothideomycetes</taxon>
        <taxon>Dothideomycetes incertae sedis</taxon>
        <taxon>Coniosporium</taxon>
    </lineage>
</organism>
<evidence type="ECO:0000256" key="4">
    <source>
        <dbReference type="ARBA" id="ARBA00022729"/>
    </source>
</evidence>
<evidence type="ECO:0000256" key="2">
    <source>
        <dbReference type="ARBA" id="ARBA00022487"/>
    </source>
</evidence>
<dbReference type="STRING" id="1168221.R7YGA8"/>
<evidence type="ECO:0000256" key="9">
    <source>
        <dbReference type="SAM" id="MobiDB-lite"/>
    </source>
</evidence>
<dbReference type="OMA" id="PLCFYPQ"/>
<dbReference type="HOGENOM" id="CLU_014819_1_1_1"/>
<dbReference type="OrthoDB" id="3039123at2759"/>
<dbReference type="AlphaFoldDB" id="R7YGA8"/>
<evidence type="ECO:0000313" key="11">
    <source>
        <dbReference type="Proteomes" id="UP000016924"/>
    </source>
</evidence>
<dbReference type="RefSeq" id="XP_007776247.1">
    <property type="nucleotide sequence ID" value="XM_007778057.1"/>
</dbReference>
<keyword evidence="5 8" id="KW-0378">Hydrolase</keyword>
<dbReference type="PANTHER" id="PTHR33938">
    <property type="entry name" value="FERULOYL ESTERASE B-RELATED"/>
    <property type="match status" value="1"/>
</dbReference>
<dbReference type="GO" id="GO:0030600">
    <property type="term" value="F:feruloyl esterase activity"/>
    <property type="evidence" value="ECO:0007669"/>
    <property type="project" value="UniProtKB-ARBA"/>
</dbReference>
<dbReference type="InterPro" id="IPR029058">
    <property type="entry name" value="AB_hydrolase_fold"/>
</dbReference>
<evidence type="ECO:0000256" key="8">
    <source>
        <dbReference type="RuleBase" id="RU361238"/>
    </source>
</evidence>
<dbReference type="InterPro" id="IPR011118">
    <property type="entry name" value="Tannase/feruloyl_esterase"/>
</dbReference>
<feature type="region of interest" description="Disordered" evidence="9">
    <location>
        <begin position="127"/>
        <end position="149"/>
    </location>
</feature>
<keyword evidence="11" id="KW-1185">Reference proteome</keyword>
<dbReference type="PANTHER" id="PTHR33938:SF2">
    <property type="entry name" value="CARBOXYLIC ESTER HYDROLASE"/>
    <property type="match status" value="1"/>
</dbReference>
<name>R7YGA8_CONA1</name>
<evidence type="ECO:0000256" key="1">
    <source>
        <dbReference type="ARBA" id="ARBA00006249"/>
    </source>
</evidence>
<evidence type="ECO:0000256" key="3">
    <source>
        <dbReference type="ARBA" id="ARBA00022723"/>
    </source>
</evidence>
<dbReference type="Proteomes" id="UP000016924">
    <property type="component" value="Unassembled WGS sequence"/>
</dbReference>
<keyword evidence="4" id="KW-0732">Signal</keyword>
<comment type="similarity">
    <text evidence="1 8">Belongs to the tannase family.</text>
</comment>
<gene>
    <name evidence="10" type="ORF">W97_00140</name>
</gene>
<accession>R7YGA8</accession>
<dbReference type="SUPFAM" id="SSF53474">
    <property type="entry name" value="alpha/beta-Hydrolases"/>
    <property type="match status" value="2"/>
</dbReference>
<keyword evidence="6" id="KW-0106">Calcium</keyword>
<evidence type="ECO:0000256" key="7">
    <source>
        <dbReference type="ARBA" id="ARBA00023157"/>
    </source>
</evidence>
<evidence type="ECO:0000313" key="10">
    <source>
        <dbReference type="EMBL" id="EON60930.1"/>
    </source>
</evidence>
<dbReference type="Pfam" id="PF07519">
    <property type="entry name" value="Tannase"/>
    <property type="match status" value="2"/>
</dbReference>
<keyword evidence="7" id="KW-1015">Disulfide bond</keyword>
<dbReference type="EMBL" id="JH767554">
    <property type="protein sequence ID" value="EON60930.1"/>
    <property type="molecule type" value="Genomic_DNA"/>
</dbReference>
<dbReference type="GeneID" id="19897451"/>
<keyword evidence="3" id="KW-0479">Metal-binding</keyword>
<keyword evidence="2" id="KW-0719">Serine esterase</keyword>
<dbReference type="eggNOG" id="ENOG502QPXZ">
    <property type="taxonomic scope" value="Eukaryota"/>
</dbReference>
<proteinExistence type="inferred from homology"/>
<protein>
    <recommendedName>
        <fullName evidence="8">Carboxylic ester hydrolase</fullName>
        <ecNumber evidence="8">3.1.1.-</ecNumber>
    </recommendedName>
</protein>
<feature type="compositionally biased region" description="Low complexity" evidence="9">
    <location>
        <begin position="132"/>
        <end position="147"/>
    </location>
</feature>
<reference evidence="11" key="1">
    <citation type="submission" date="2012-06" db="EMBL/GenBank/DDBJ databases">
        <title>The genome sequence of Coniosporium apollinis CBS 100218.</title>
        <authorList>
            <consortium name="The Broad Institute Genome Sequencing Platform"/>
            <person name="Cuomo C."/>
            <person name="Gorbushina A."/>
            <person name="Noack S."/>
            <person name="Walker B."/>
            <person name="Young S.K."/>
            <person name="Zeng Q."/>
            <person name="Gargeya S."/>
            <person name="Fitzgerald M."/>
            <person name="Haas B."/>
            <person name="Abouelleil A."/>
            <person name="Alvarado L."/>
            <person name="Arachchi H.M."/>
            <person name="Berlin A.M."/>
            <person name="Chapman S.B."/>
            <person name="Goldberg J."/>
            <person name="Griggs A."/>
            <person name="Gujja S."/>
            <person name="Hansen M."/>
            <person name="Howarth C."/>
            <person name="Imamovic A."/>
            <person name="Larimer J."/>
            <person name="McCowan C."/>
            <person name="Montmayeur A."/>
            <person name="Murphy C."/>
            <person name="Neiman D."/>
            <person name="Pearson M."/>
            <person name="Priest M."/>
            <person name="Roberts A."/>
            <person name="Saif S."/>
            <person name="Shea T."/>
            <person name="Sisk P."/>
            <person name="Sykes S."/>
            <person name="Wortman J."/>
            <person name="Nusbaum C."/>
            <person name="Birren B."/>
        </authorList>
    </citation>
    <scope>NUCLEOTIDE SEQUENCE [LARGE SCALE GENOMIC DNA]</scope>
    <source>
        <strain evidence="11">CBS 100218</strain>
    </source>
</reference>
<dbReference type="EC" id="3.1.1.-" evidence="8"/>
<evidence type="ECO:0000256" key="5">
    <source>
        <dbReference type="ARBA" id="ARBA00022801"/>
    </source>
</evidence>
<sequence length="695" mass="75961">MCIIQVTVYDCDHSARSLRHCGIAELRGRPCVLPPRAQDFHLGLCPRCERLGGSYLDPYVAVDVPVVVGLGYRAPVGLLNPSIIPVHTVVDNRLTVYDPGYVEDYLSPLDRPTRTARGALLAGPGYGPFGGPPADRAPQAPQAPQGRMKSMRKRSLLNRLLLHNEPLLLSEPLPLGRLRPLDWLTQADRPGDTEMVDGVGEVVMGPLFEVVEAISATNLPALCAVQVNVTSSESSSFAFGLFLPDDWNSRFLAVGNGGFAGGINWLAMSQSAVQYGFAAMSTNTGHNSTSGDITWALNQPERKIDWGYRAMHGSIVLAKDIIRAYYASSIKYSYYSGCSTGGRQGLKEIQLHPDSFDGILAGAPAWWTSHLQPWTLKLGSYNLPVNASHHIPPTLFPVIAAEVLRQCDGSDDVEDGIISDPARCNFYPEALLCGAANQNASSCLTAPQISTLYQIYSDYVDTNQTFVFPALPLGSEPQWPVLLGGSSPHPLGTQYVQYFLLNDPNWRWQDFSYRIVELADQLDPGNATADDFDMSDFAARGGKLLMYHGLADALIPSGSSEYFYKHVLRTLLPRGVELDPWYRFFLVPGMLHCAGTAVNAPWYFAGSGHAAAVGTGAYSTPGFEDARHDALLALMQWTENGVPVDELIATKFRNDTNPAAGVLRQRPLCPYPRQAVYRGGDVDLPDSWECQMLYS</sequence>
<evidence type="ECO:0000256" key="6">
    <source>
        <dbReference type="ARBA" id="ARBA00022837"/>
    </source>
</evidence>
<dbReference type="GO" id="GO:0046872">
    <property type="term" value="F:metal ion binding"/>
    <property type="evidence" value="ECO:0007669"/>
    <property type="project" value="UniProtKB-KW"/>
</dbReference>